<keyword evidence="3" id="KW-0067">ATP-binding</keyword>
<evidence type="ECO:0000313" key="7">
    <source>
        <dbReference type="EMBL" id="MET9843553.1"/>
    </source>
</evidence>
<feature type="region of interest" description="Disordered" evidence="4">
    <location>
        <begin position="362"/>
        <end position="386"/>
    </location>
</feature>
<dbReference type="RefSeq" id="WP_355391616.1">
    <property type="nucleotide sequence ID" value="NZ_JBEGHN010000009.1"/>
</dbReference>
<evidence type="ECO:0000256" key="3">
    <source>
        <dbReference type="PROSITE-ProRule" id="PRU00409"/>
    </source>
</evidence>
<dbReference type="SUPFAM" id="SSF55729">
    <property type="entry name" value="Acyl-CoA N-acyltransferases (Nat)"/>
    <property type="match status" value="1"/>
</dbReference>
<dbReference type="Gene3D" id="3.40.630.30">
    <property type="match status" value="1"/>
</dbReference>
<dbReference type="InterPro" id="IPR000182">
    <property type="entry name" value="GNAT_dom"/>
</dbReference>
<reference evidence="7 8" key="1">
    <citation type="submission" date="2024-06" db="EMBL/GenBank/DDBJ databases">
        <title>The Natural Products Discovery Center: Release of the First 8490 Sequenced Strains for Exploring Actinobacteria Biosynthetic Diversity.</title>
        <authorList>
            <person name="Kalkreuter E."/>
            <person name="Kautsar S.A."/>
            <person name="Yang D."/>
            <person name="Bader C.D."/>
            <person name="Teijaro C.N."/>
            <person name="Fluegel L."/>
            <person name="Davis C.M."/>
            <person name="Simpson J.R."/>
            <person name="Lauterbach L."/>
            <person name="Steele A.D."/>
            <person name="Gui C."/>
            <person name="Meng S."/>
            <person name="Li G."/>
            <person name="Viehrig K."/>
            <person name="Ye F."/>
            <person name="Su P."/>
            <person name="Kiefer A.F."/>
            <person name="Nichols A."/>
            <person name="Cepeda A.J."/>
            <person name="Yan W."/>
            <person name="Fan B."/>
            <person name="Jiang Y."/>
            <person name="Adhikari A."/>
            <person name="Zheng C.-J."/>
            <person name="Schuster L."/>
            <person name="Cowan T.M."/>
            <person name="Smanski M.J."/>
            <person name="Chevrette M.G."/>
            <person name="De Carvalho L.P.S."/>
            <person name="Shen B."/>
        </authorList>
    </citation>
    <scope>NUCLEOTIDE SEQUENCE [LARGE SCALE GENOMIC DNA]</scope>
    <source>
        <strain evidence="7 8">NPDC006434</strain>
    </source>
</reference>
<dbReference type="PANTHER" id="PTHR43877">
    <property type="entry name" value="AMINOALKYLPHOSPHONATE N-ACETYLTRANSFERASE-RELATED-RELATED"/>
    <property type="match status" value="1"/>
</dbReference>
<evidence type="ECO:0000259" key="5">
    <source>
        <dbReference type="PROSITE" id="PS50975"/>
    </source>
</evidence>
<dbReference type="Proteomes" id="UP001550210">
    <property type="component" value="Unassembled WGS sequence"/>
</dbReference>
<feature type="domain" description="N-acetyltransferase" evidence="6">
    <location>
        <begin position="1"/>
        <end position="144"/>
    </location>
</feature>
<dbReference type="PROSITE" id="PS51186">
    <property type="entry name" value="GNAT"/>
    <property type="match status" value="1"/>
</dbReference>
<evidence type="ECO:0000256" key="1">
    <source>
        <dbReference type="ARBA" id="ARBA00022679"/>
    </source>
</evidence>
<dbReference type="EMBL" id="JBEXPZ010000003">
    <property type="protein sequence ID" value="MET9843553.1"/>
    <property type="molecule type" value="Genomic_DNA"/>
</dbReference>
<organism evidence="7 8">
    <name type="scientific">Streptomyces ossamyceticus</name>
    <dbReference type="NCBI Taxonomy" id="249581"/>
    <lineage>
        <taxon>Bacteria</taxon>
        <taxon>Bacillati</taxon>
        <taxon>Actinomycetota</taxon>
        <taxon>Actinomycetes</taxon>
        <taxon>Kitasatosporales</taxon>
        <taxon>Streptomycetaceae</taxon>
        <taxon>Streptomyces</taxon>
    </lineage>
</organism>
<dbReference type="GO" id="GO:0016746">
    <property type="term" value="F:acyltransferase activity"/>
    <property type="evidence" value="ECO:0007669"/>
    <property type="project" value="UniProtKB-KW"/>
</dbReference>
<dbReference type="InterPro" id="IPR011761">
    <property type="entry name" value="ATP-grasp"/>
</dbReference>
<feature type="domain" description="ATP-grasp" evidence="5">
    <location>
        <begin position="315"/>
        <end position="521"/>
    </location>
</feature>
<protein>
    <submittedName>
        <fullName evidence="7">GNAT family N-acetyltransferase</fullName>
        <ecNumber evidence="7">2.3.1.-</ecNumber>
    </submittedName>
</protein>
<dbReference type="PANTHER" id="PTHR43877:SF1">
    <property type="entry name" value="ACETYLTRANSFERASE"/>
    <property type="match status" value="1"/>
</dbReference>
<accession>A0ABV2UPS4</accession>
<comment type="caution">
    <text evidence="7">The sequence shown here is derived from an EMBL/GenBank/DDBJ whole genome shotgun (WGS) entry which is preliminary data.</text>
</comment>
<dbReference type="SUPFAM" id="SSF56059">
    <property type="entry name" value="Glutathione synthetase ATP-binding domain-like"/>
    <property type="match status" value="1"/>
</dbReference>
<keyword evidence="8" id="KW-1185">Reference proteome</keyword>
<sequence>MRIRPARTDEAAALTELVLRSKAHWGYGPEFLEACRAQLTIRPDDIRRRRVVVAEDADSGVVGVASLEGTAPEGSLGLCFVEPAAIGRGVGRALYFHVTRAARELGFARLTIEADPNAEPFYRRLGARPVGRTAFGSLAGRELPLLEVRLPPRTEGWTQAWTAGRRAVHLGNVAGFQSQFGPVSPQAAHYACLAAFLSPYPAVLILPAAVPPDWTDLIGRSLGWGPVEVYDGLTEPPGPPDGQADCRTARVIRPAPEAQGDRLTRAVLSRPALLRRLDSLDLPLLPWGRTPAVAELTGVPLDPEALRYESKRASHELFTRLAPAHPEVRVPEQWQPATRRDAARLLRMRARAGLTTVVKTEHGAGGSGTVVIRDQGPGGLSRLRRSPLPRGPVLLEEFVAGETEPRDVTFDGLVDADGRVHVVGVAVMDVLGTAYRGATVGPGVVPSALAEAVARFGAAVGERIAASGHRGWFDVDFVTGSDGRPAPTEINLRMTGPSVAFMIKARLDETRGGDHLVRSVDHVPLGARLPGPALSAFLRETTARCAGIDAVLLPSIPTAAFAPAPYLGIVLAAHTRERLDAAEALVRAAARDTGRVFTT</sequence>
<proteinExistence type="predicted"/>
<evidence type="ECO:0000313" key="8">
    <source>
        <dbReference type="Proteomes" id="UP001550210"/>
    </source>
</evidence>
<evidence type="ECO:0000256" key="4">
    <source>
        <dbReference type="SAM" id="MobiDB-lite"/>
    </source>
</evidence>
<dbReference type="EC" id="2.3.1.-" evidence="7"/>
<dbReference type="InterPro" id="IPR050832">
    <property type="entry name" value="Bact_Acetyltransf"/>
</dbReference>
<name>A0ABV2UPS4_9ACTN</name>
<keyword evidence="2 7" id="KW-0012">Acyltransferase</keyword>
<dbReference type="CDD" id="cd04301">
    <property type="entry name" value="NAT_SF"/>
    <property type="match status" value="1"/>
</dbReference>
<keyword evidence="3" id="KW-0547">Nucleotide-binding</keyword>
<keyword evidence="1 7" id="KW-0808">Transferase</keyword>
<dbReference type="PROSITE" id="PS50975">
    <property type="entry name" value="ATP_GRASP"/>
    <property type="match status" value="1"/>
</dbReference>
<gene>
    <name evidence="7" type="ORF">ABZZ21_03015</name>
</gene>
<evidence type="ECO:0000256" key="2">
    <source>
        <dbReference type="ARBA" id="ARBA00023315"/>
    </source>
</evidence>
<evidence type="ECO:0000259" key="6">
    <source>
        <dbReference type="PROSITE" id="PS51186"/>
    </source>
</evidence>
<dbReference type="Pfam" id="PF13673">
    <property type="entry name" value="Acetyltransf_10"/>
    <property type="match status" value="1"/>
</dbReference>
<dbReference type="Gene3D" id="3.30.470.20">
    <property type="entry name" value="ATP-grasp fold, B domain"/>
    <property type="match status" value="1"/>
</dbReference>
<dbReference type="InterPro" id="IPR016181">
    <property type="entry name" value="Acyl_CoA_acyltransferase"/>
</dbReference>